<accession>A0A075B3G9</accession>
<dbReference type="Proteomes" id="UP000030755">
    <property type="component" value="Unassembled WGS sequence"/>
</dbReference>
<evidence type="ECO:0000256" key="1">
    <source>
        <dbReference type="ARBA" id="ARBA00004245"/>
    </source>
</evidence>
<keyword evidence="3" id="KW-0493">Microtubule</keyword>
<evidence type="ECO:0000256" key="11">
    <source>
        <dbReference type="PROSITE-ProRule" id="PRU00283"/>
    </source>
</evidence>
<evidence type="ECO:0000256" key="7">
    <source>
        <dbReference type="ARBA" id="ARBA00023175"/>
    </source>
</evidence>
<feature type="coiled-coil region" evidence="12">
    <location>
        <begin position="346"/>
        <end position="716"/>
    </location>
</feature>
<dbReference type="GO" id="GO:0008017">
    <property type="term" value="F:microtubule binding"/>
    <property type="evidence" value="ECO:0007669"/>
    <property type="project" value="InterPro"/>
</dbReference>
<dbReference type="FunFam" id="3.40.850.10:FF:000019">
    <property type="entry name" value="Kinesin-like protein KIN-5D"/>
    <property type="match status" value="1"/>
</dbReference>
<comment type="similarity">
    <text evidence="10">Belongs to the TRAFAC class myosin-kinesin ATPase superfamily. Kinesin family. KIN-5/BimC subfamily.</text>
</comment>
<dbReference type="GO" id="GO:0007010">
    <property type="term" value="P:cytoskeleton organization"/>
    <property type="evidence" value="ECO:0007669"/>
    <property type="project" value="UniProtKB-ARBA"/>
</dbReference>
<feature type="domain" description="Kinesin motor" evidence="13">
    <location>
        <begin position="3"/>
        <end position="339"/>
    </location>
</feature>
<dbReference type="EMBL" id="KE560847">
    <property type="protein sequence ID" value="EPZ35378.1"/>
    <property type="molecule type" value="Genomic_DNA"/>
</dbReference>
<dbReference type="InterPro" id="IPR036961">
    <property type="entry name" value="Kinesin_motor_dom_sf"/>
</dbReference>
<keyword evidence="6 12" id="KW-0175">Coiled coil</keyword>
<evidence type="ECO:0000256" key="8">
    <source>
        <dbReference type="ARBA" id="ARBA00023212"/>
    </source>
</evidence>
<dbReference type="InterPro" id="IPR027417">
    <property type="entry name" value="P-loop_NTPase"/>
</dbReference>
<dbReference type="OrthoDB" id="3176171at2759"/>
<evidence type="ECO:0000256" key="6">
    <source>
        <dbReference type="ARBA" id="ARBA00023054"/>
    </source>
</evidence>
<dbReference type="GO" id="GO:0007018">
    <property type="term" value="P:microtubule-based movement"/>
    <property type="evidence" value="ECO:0007669"/>
    <property type="project" value="InterPro"/>
</dbReference>
<dbReference type="PROSITE" id="PS00411">
    <property type="entry name" value="KINESIN_MOTOR_1"/>
    <property type="match status" value="1"/>
</dbReference>
<keyword evidence="2" id="KW-0963">Cytoplasm</keyword>
<keyword evidence="8" id="KW-0206">Cytoskeleton</keyword>
<proteinExistence type="inferred from homology"/>
<comment type="similarity">
    <text evidence="9">Belongs to the TRAFAC class myosin-kinesin ATPase superfamily. Kinesin family. KIN-12 subfamily.</text>
</comment>
<dbReference type="SUPFAM" id="SSF52540">
    <property type="entry name" value="P-loop containing nucleoside triphosphate hydrolases"/>
    <property type="match status" value="1"/>
</dbReference>
<name>A0A075B3G9_ROZAC</name>
<dbReference type="GO" id="GO:0003777">
    <property type="term" value="F:microtubule motor activity"/>
    <property type="evidence" value="ECO:0007669"/>
    <property type="project" value="InterPro"/>
</dbReference>
<evidence type="ECO:0000313" key="14">
    <source>
        <dbReference type="EMBL" id="EPZ35378.1"/>
    </source>
</evidence>
<protein>
    <submittedName>
        <fullName evidence="14">Kinesin, motor region domain-containing protein</fullName>
    </submittedName>
</protein>
<organism evidence="14 15">
    <name type="scientific">Rozella allomycis (strain CSF55)</name>
    <dbReference type="NCBI Taxonomy" id="988480"/>
    <lineage>
        <taxon>Eukaryota</taxon>
        <taxon>Fungi</taxon>
        <taxon>Fungi incertae sedis</taxon>
        <taxon>Cryptomycota</taxon>
        <taxon>Cryptomycota incertae sedis</taxon>
        <taxon>Rozella</taxon>
    </lineage>
</organism>
<evidence type="ECO:0000256" key="10">
    <source>
        <dbReference type="ARBA" id="ARBA00034704"/>
    </source>
</evidence>
<evidence type="ECO:0000256" key="2">
    <source>
        <dbReference type="ARBA" id="ARBA00022490"/>
    </source>
</evidence>
<reference evidence="14 15" key="1">
    <citation type="journal article" date="2013" name="Curr. Biol.">
        <title>Shared signatures of parasitism and phylogenomics unite Cryptomycota and microsporidia.</title>
        <authorList>
            <person name="James T.Y."/>
            <person name="Pelin A."/>
            <person name="Bonen L."/>
            <person name="Ahrendt S."/>
            <person name="Sain D."/>
            <person name="Corradi N."/>
            <person name="Stajich J.E."/>
        </authorList>
    </citation>
    <scope>NUCLEOTIDE SEQUENCE [LARGE SCALE GENOMIC DNA]</scope>
    <source>
        <strain evidence="14 15">CSF55</strain>
    </source>
</reference>
<dbReference type="Gene3D" id="3.40.850.10">
    <property type="entry name" value="Kinesin motor domain"/>
    <property type="match status" value="1"/>
</dbReference>
<dbReference type="AlphaFoldDB" id="A0A075B3G9"/>
<evidence type="ECO:0000259" key="13">
    <source>
        <dbReference type="PROSITE" id="PS50067"/>
    </source>
</evidence>
<evidence type="ECO:0000313" key="15">
    <source>
        <dbReference type="Proteomes" id="UP000030755"/>
    </source>
</evidence>
<dbReference type="STRING" id="988480.A0A075B3G9"/>
<dbReference type="GO" id="GO:0005524">
    <property type="term" value="F:ATP binding"/>
    <property type="evidence" value="ECO:0007669"/>
    <property type="project" value="UniProtKB-UniRule"/>
</dbReference>
<dbReference type="GO" id="GO:0005874">
    <property type="term" value="C:microtubule"/>
    <property type="evidence" value="ECO:0007669"/>
    <property type="project" value="UniProtKB-KW"/>
</dbReference>
<dbReference type="SMART" id="SM00129">
    <property type="entry name" value="KISc"/>
    <property type="match status" value="1"/>
</dbReference>
<dbReference type="Pfam" id="PF00225">
    <property type="entry name" value="Kinesin"/>
    <property type="match status" value="1"/>
</dbReference>
<keyword evidence="5 11" id="KW-0067">ATP-binding</keyword>
<feature type="coiled-coil region" evidence="12">
    <location>
        <begin position="975"/>
        <end position="1135"/>
    </location>
</feature>
<dbReference type="PROSITE" id="PS50067">
    <property type="entry name" value="KINESIN_MOTOR_2"/>
    <property type="match status" value="1"/>
</dbReference>
<dbReference type="InterPro" id="IPR019821">
    <property type="entry name" value="Kinesin_motor_CS"/>
</dbReference>
<evidence type="ECO:0000256" key="9">
    <source>
        <dbReference type="ARBA" id="ARBA00034488"/>
    </source>
</evidence>
<evidence type="ECO:0000256" key="12">
    <source>
        <dbReference type="SAM" id="Coils"/>
    </source>
</evidence>
<keyword evidence="7 11" id="KW-0505">Motor protein</keyword>
<dbReference type="InterPro" id="IPR044986">
    <property type="entry name" value="KIF15/KIN-12"/>
</dbReference>
<dbReference type="CDD" id="cd00106">
    <property type="entry name" value="KISc"/>
    <property type="match status" value="1"/>
</dbReference>
<evidence type="ECO:0000256" key="3">
    <source>
        <dbReference type="ARBA" id="ARBA00022701"/>
    </source>
</evidence>
<dbReference type="PANTHER" id="PTHR37739">
    <property type="entry name" value="KINESIN-LIKE PROTEIN KIN-12D"/>
    <property type="match status" value="1"/>
</dbReference>
<dbReference type="PRINTS" id="PR00380">
    <property type="entry name" value="KINESINHEAVY"/>
</dbReference>
<evidence type="ECO:0000256" key="5">
    <source>
        <dbReference type="ARBA" id="ARBA00022840"/>
    </source>
</evidence>
<dbReference type="OMA" id="RNEVMTG"/>
<comment type="subcellular location">
    <subcellularLocation>
        <location evidence="1">Cytoplasm</location>
        <location evidence="1">Cytoskeleton</location>
    </subcellularLocation>
</comment>
<dbReference type="HOGENOM" id="CLU_005295_0_0_1"/>
<keyword evidence="4 11" id="KW-0547">Nucleotide-binding</keyword>
<evidence type="ECO:0000256" key="4">
    <source>
        <dbReference type="ARBA" id="ARBA00022741"/>
    </source>
</evidence>
<keyword evidence="15" id="KW-1185">Reference proteome</keyword>
<feature type="coiled-coil region" evidence="12">
    <location>
        <begin position="743"/>
        <end position="942"/>
    </location>
</feature>
<feature type="binding site" evidence="11">
    <location>
        <begin position="86"/>
        <end position="93"/>
    </location>
    <ligand>
        <name>ATP</name>
        <dbReference type="ChEBI" id="CHEBI:30616"/>
    </ligand>
</feature>
<gene>
    <name evidence="14" type="ORF">O9G_003032</name>
</gene>
<sequence>MDNIKTFLRIRPFNALEIERKEDNFQSIAVKIDEQTVQFKGQKLDMFSYDHVGDQMTTQEEVFKVVGKVMCDHCLEGYNATIFAYGQTSSGKSFTINGPTNEEGNLILEHRGLIPRILDYLFENMERMTTENEVEFVCNCSYVEIYNEVVYDLLDPSGQSCTLREDIRRGVCISGNTEEEVHSSQEAYRLFLKGIQNRHVAETAMNRESSRSHSLFTITIFSKTREGGILNIAESRFNIVDLAGSERQSLTGATGIRLKEAGNINKSLLALGNVINSLLDIAMGRPRHVHYRDSKLTFLLRDSLGGNSKTFVIANVSPSSACVAETLSTLRFAQRVKQIRNKAIKNKDVVGDVDELQAEIKRLKDELNKRIDYEVDGNSSEFVKFVMEQAQLFEEKNQEISKFQKRVEQLEKVLKAFEERRSNDRMLLNLKEENIRKMRDKISAIEERELYEREIELLRKSRESETDVNMISYQKFILEQDNKSLIRKLAKYQVMQQREEEEIKIRNEFFSEISEIIKENLKNEKIEIRERKEENEIEELQKKIEEIERMRNNERMEFEEEKKSLEGRIEYYKREAERQDEDKEENVKELKQKLENLERKSRRMSDFAFESQAISQERFHDLITKNKELINQLKSTESKHHELIDENENLSLKIVNLEKKMGNILNENSRLDFQILKFKEEIKNQQEENENLKAELQNLNLENEQLYAKISTLNLEKESAMSDLFQSMLKKENSSKIQDDDEKNRFEELLNEKETELEKIKNILKEKEYEIARVEKTLSDLQGEMQKTKIEHFNLQEQFNENEKELKETKSELGKTKDELHQSLNELFESKQELSKRETKIQKIQNDFENLQIKFQEFNKNKEKLLQLEEINKKLTNDLSKVQGLADLKIEKVQGALYDAQKSLKEKELELNKTQLKLNDTQNQLQLTLNNLSMKNSELESKLNELSHFKEEYISLQSKLESEFKIKEDLLMEKLEISEIENQKKTQELESLKHQFERLNKLLKSQNDKIENFKEKISQLEFHLSNAQEDNENLLNQLQSLQDSEMALKLEENASLMQKLKMEIDKLENEKLLYKQEYDRMAQENQQFFQHQNPKQKIKYHEKIKHENNLLNVEIKSLKDEVARLIAKCDELESNKENNARLK</sequence>
<dbReference type="PANTHER" id="PTHR37739:SF8">
    <property type="entry name" value="KINESIN-LIKE PROTEIN KIN-12D"/>
    <property type="match status" value="1"/>
</dbReference>
<dbReference type="InterPro" id="IPR001752">
    <property type="entry name" value="Kinesin_motor_dom"/>
</dbReference>